<reference evidence="2 3" key="1">
    <citation type="submission" date="2019-04" db="EMBL/GenBank/DDBJ databases">
        <title>Draft genome sequences of Streptomyces avermitilis ATCC 31267.</title>
        <authorList>
            <person name="Komaki H."/>
            <person name="Tamura T."/>
            <person name="Hosoyama A."/>
        </authorList>
    </citation>
    <scope>NUCLEOTIDE SEQUENCE [LARGE SCALE GENOMIC DNA]</scope>
    <source>
        <strain evidence="2 3">ATCC 31267</strain>
    </source>
</reference>
<organism evidence="2 3">
    <name type="scientific">Streptomyces avermitilis</name>
    <dbReference type="NCBI Taxonomy" id="33903"/>
    <lineage>
        <taxon>Bacteria</taxon>
        <taxon>Bacillati</taxon>
        <taxon>Actinomycetota</taxon>
        <taxon>Actinomycetes</taxon>
        <taxon>Kitasatosporales</taxon>
        <taxon>Streptomycetaceae</taxon>
        <taxon>Streptomyces</taxon>
    </lineage>
</organism>
<dbReference type="Proteomes" id="UP000299211">
    <property type="component" value="Unassembled WGS sequence"/>
</dbReference>
<feature type="compositionally biased region" description="Basic and acidic residues" evidence="1">
    <location>
        <begin position="113"/>
        <end position="128"/>
    </location>
</feature>
<evidence type="ECO:0000256" key="1">
    <source>
        <dbReference type="SAM" id="MobiDB-lite"/>
    </source>
</evidence>
<evidence type="ECO:0000313" key="3">
    <source>
        <dbReference type="Proteomes" id="UP000299211"/>
    </source>
</evidence>
<feature type="compositionally biased region" description="Gly residues" evidence="1">
    <location>
        <begin position="203"/>
        <end position="213"/>
    </location>
</feature>
<feature type="region of interest" description="Disordered" evidence="1">
    <location>
        <begin position="1"/>
        <end position="138"/>
    </location>
</feature>
<feature type="compositionally biased region" description="Low complexity" evidence="1">
    <location>
        <begin position="192"/>
        <end position="202"/>
    </location>
</feature>
<protein>
    <submittedName>
        <fullName evidence="2">Uncharacterized protein</fullName>
    </submittedName>
</protein>
<comment type="caution">
    <text evidence="2">The sequence shown here is derived from an EMBL/GenBank/DDBJ whole genome shotgun (WGS) entry which is preliminary data.</text>
</comment>
<dbReference type="AntiFam" id="ANF00095">
    <property type="entry name" value="Shadow ORF (opposite ABC transporters)"/>
</dbReference>
<accession>A0A4D4MLK3</accession>
<gene>
    <name evidence="2" type="ORF">SAV31267_024580</name>
</gene>
<sequence>MHDVGEVGDQVEIVFDDEQGGAVRGEGPQHAGQRGHLGGVETCGGFVEQQDARAAGQGPRQFDPSEGSGRQPGGGQRTYGPVESEQPQGPCHGRRIGEASLLGADPHVLGHGQRGEDGQLLKGPRDTEPGPGVRGQPGDVAVAEQHLPARGAQGPGEAVEQGALSGAVGAHDGGDTAGRQLEVDAVEGGAVTVGGVQPAGPQGVRGDGGGAGSRGARRVPGA</sequence>
<proteinExistence type="predicted"/>
<dbReference type="EMBL" id="BJHY01000001">
    <property type="protein sequence ID" value="GDY72973.1"/>
    <property type="molecule type" value="Genomic_DNA"/>
</dbReference>
<dbReference type="AlphaFoldDB" id="A0A4D4MLK3"/>
<evidence type="ECO:0000313" key="2">
    <source>
        <dbReference type="EMBL" id="GDY72973.1"/>
    </source>
</evidence>
<feature type="region of interest" description="Disordered" evidence="1">
    <location>
        <begin position="192"/>
        <end position="222"/>
    </location>
</feature>
<name>A0A4D4MLK3_STRAX</name>
<dbReference type="AntiFam" id="ANF00142">
    <property type="entry name" value="Shadow ORF (opposite yadG)"/>
</dbReference>